<dbReference type="OrthoDB" id="3688094at2759"/>
<dbReference type="AlphaFoldDB" id="W6Z8R6"/>
<dbReference type="STRING" id="930090.W6Z8R6"/>
<accession>W6Z8R6</accession>
<organism evidence="1 2">
    <name type="scientific">Bipolaris oryzae ATCC 44560</name>
    <dbReference type="NCBI Taxonomy" id="930090"/>
    <lineage>
        <taxon>Eukaryota</taxon>
        <taxon>Fungi</taxon>
        <taxon>Dikarya</taxon>
        <taxon>Ascomycota</taxon>
        <taxon>Pezizomycotina</taxon>
        <taxon>Dothideomycetes</taxon>
        <taxon>Pleosporomycetidae</taxon>
        <taxon>Pleosporales</taxon>
        <taxon>Pleosporineae</taxon>
        <taxon>Pleosporaceae</taxon>
        <taxon>Bipolaris</taxon>
    </lineage>
</organism>
<dbReference type="GeneID" id="19122947"/>
<keyword evidence="2" id="KW-1185">Reference proteome</keyword>
<sequence>MRLTKTSDNLQGRPVLTGFCKNVAFQENTVVDCQNVLSVAVTRDEVGVLDINFQGQFQYSRPGLWYRFIQVETDNLELCVSTKNIIMDVELASIYAPFWNPYWNYQFLSQPEVRAWYARDCQTSLPQRMRYVELNDDIQGIIVGCCIDGFASLETYDGSGKPHSSARAMDKFSTRTTYIRFPLAQGEFITAAWIREPTDNSSFRQSILVLSTSFQRTCTFGHYVPREDESRYRYEPLVEHNTHQITGFCYNDNGNSSSRQKYIGVTHDEKPIEPLPDPPWQAAFTPPNHWIPQWFMSSACLAGAIRVQTFVNNKESHRPTMGMLLSYESHQESIGQYRFDWDVEDLDVTAPMYFFSGDTKFGPYVKVICNGEEKPDWKKIPRTARLVWWFTAVCSDLDVLTT</sequence>
<evidence type="ECO:0000313" key="2">
    <source>
        <dbReference type="Proteomes" id="UP000054032"/>
    </source>
</evidence>
<dbReference type="EMBL" id="KI963970">
    <property type="protein sequence ID" value="EUC46163.1"/>
    <property type="molecule type" value="Genomic_DNA"/>
</dbReference>
<dbReference type="Proteomes" id="UP000054032">
    <property type="component" value="Unassembled WGS sequence"/>
</dbReference>
<evidence type="ECO:0000313" key="1">
    <source>
        <dbReference type="EMBL" id="EUC46163.1"/>
    </source>
</evidence>
<dbReference type="RefSeq" id="XP_007687285.1">
    <property type="nucleotide sequence ID" value="XM_007689095.1"/>
</dbReference>
<dbReference type="KEGG" id="bor:COCMIDRAFT_36123"/>
<reference evidence="1 2" key="1">
    <citation type="journal article" date="2013" name="PLoS Genet.">
        <title>Comparative genome structure, secondary metabolite, and effector coding capacity across Cochliobolus pathogens.</title>
        <authorList>
            <person name="Condon B.J."/>
            <person name="Leng Y."/>
            <person name="Wu D."/>
            <person name="Bushley K.E."/>
            <person name="Ohm R.A."/>
            <person name="Otillar R."/>
            <person name="Martin J."/>
            <person name="Schackwitz W."/>
            <person name="Grimwood J."/>
            <person name="MohdZainudin N."/>
            <person name="Xue C."/>
            <person name="Wang R."/>
            <person name="Manning V.A."/>
            <person name="Dhillon B."/>
            <person name="Tu Z.J."/>
            <person name="Steffenson B.J."/>
            <person name="Salamov A."/>
            <person name="Sun H."/>
            <person name="Lowry S."/>
            <person name="LaButti K."/>
            <person name="Han J."/>
            <person name="Copeland A."/>
            <person name="Lindquist E."/>
            <person name="Barry K."/>
            <person name="Schmutz J."/>
            <person name="Baker S.E."/>
            <person name="Ciuffetti L.M."/>
            <person name="Grigoriev I.V."/>
            <person name="Zhong S."/>
            <person name="Turgeon B.G."/>
        </authorList>
    </citation>
    <scope>NUCLEOTIDE SEQUENCE [LARGE SCALE GENOMIC DNA]</scope>
    <source>
        <strain evidence="1 2">ATCC 44560</strain>
    </source>
</reference>
<dbReference type="HOGENOM" id="CLU_058253_0_0_1"/>
<proteinExistence type="predicted"/>
<protein>
    <submittedName>
        <fullName evidence="1">Uncharacterized protein</fullName>
    </submittedName>
</protein>
<gene>
    <name evidence="1" type="ORF">COCMIDRAFT_36123</name>
</gene>
<dbReference type="eggNOG" id="ENOG502S9BE">
    <property type="taxonomic scope" value="Eukaryota"/>
</dbReference>
<name>W6Z8R6_COCMI</name>